<dbReference type="GO" id="GO:0006744">
    <property type="term" value="P:ubiquinone biosynthetic process"/>
    <property type="evidence" value="ECO:0007669"/>
    <property type="project" value="EnsemblFungi"/>
</dbReference>
<dbReference type="InParanoid" id="I6NDC0"/>
<dbReference type="KEGG" id="erc:Ecym_5300"/>
<dbReference type="OrthoDB" id="9927103at2759"/>
<dbReference type="PANTHER" id="PTHR12001:SF69">
    <property type="entry name" value="ALL TRANS-POLYPRENYL-DIPHOSPHATE SYNTHASE PDSS1"/>
    <property type="match status" value="1"/>
</dbReference>
<dbReference type="HOGENOM" id="CLU_014015_1_0_1"/>
<proteinExistence type="inferred from homology"/>
<dbReference type="AlphaFoldDB" id="I6NDC0"/>
<dbReference type="GO" id="GO:0000010">
    <property type="term" value="F:heptaprenyl diphosphate synthase activity"/>
    <property type="evidence" value="ECO:0007669"/>
    <property type="project" value="EnsemblFungi"/>
</dbReference>
<keyword evidence="3 7" id="KW-0808">Transferase</keyword>
<dbReference type="GO" id="GO:0032478">
    <property type="term" value="C:heterotetrameric polyprenyl diphosphate synthase complex"/>
    <property type="evidence" value="ECO:0007669"/>
    <property type="project" value="EnsemblFungi"/>
</dbReference>
<dbReference type="GeneID" id="11468388"/>
<comment type="cofactor">
    <cofactor evidence="1">
        <name>Mg(2+)</name>
        <dbReference type="ChEBI" id="CHEBI:18420"/>
    </cofactor>
</comment>
<dbReference type="PROSITE" id="PS00723">
    <property type="entry name" value="POLYPRENYL_SYNTHASE_1"/>
    <property type="match status" value="1"/>
</dbReference>
<dbReference type="SFLD" id="SFLDS00005">
    <property type="entry name" value="Isoprenoid_Synthase_Type_I"/>
    <property type="match status" value="1"/>
</dbReference>
<accession>I6NDC0</accession>
<dbReference type="CDD" id="cd00685">
    <property type="entry name" value="Trans_IPPS_HT"/>
    <property type="match status" value="1"/>
</dbReference>
<dbReference type="Gene3D" id="1.10.600.10">
    <property type="entry name" value="Farnesyl Diphosphate Synthase"/>
    <property type="match status" value="1"/>
</dbReference>
<dbReference type="STRING" id="931890.I6NDC0"/>
<dbReference type="FunCoup" id="I6NDC0">
    <property type="interactions" value="543"/>
</dbReference>
<evidence type="ECO:0000256" key="6">
    <source>
        <dbReference type="ARBA" id="ARBA00023229"/>
    </source>
</evidence>
<evidence type="ECO:0008006" key="10">
    <source>
        <dbReference type="Google" id="ProtNLM"/>
    </source>
</evidence>
<evidence type="ECO:0000256" key="7">
    <source>
        <dbReference type="RuleBase" id="RU004466"/>
    </source>
</evidence>
<dbReference type="PROSITE" id="PS00444">
    <property type="entry name" value="POLYPRENYL_SYNTHASE_2"/>
    <property type="match status" value="1"/>
</dbReference>
<dbReference type="PANTHER" id="PTHR12001">
    <property type="entry name" value="GERANYLGERANYL PYROPHOSPHATE SYNTHASE"/>
    <property type="match status" value="1"/>
</dbReference>
<dbReference type="Proteomes" id="UP000006790">
    <property type="component" value="Chromosome 5"/>
</dbReference>
<protein>
    <recommendedName>
        <fullName evidence="10">Hexaprenyl pyrophosphate synthase, mitochondrial</fullName>
    </recommendedName>
</protein>
<dbReference type="RefSeq" id="XP_003646879.1">
    <property type="nucleotide sequence ID" value="XM_003646831.1"/>
</dbReference>
<name>I6NDC0_ERECY</name>
<dbReference type="InterPro" id="IPR000092">
    <property type="entry name" value="Polyprenyl_synt"/>
</dbReference>
<comment type="similarity">
    <text evidence="2 7">Belongs to the FPP/GGPP synthase family.</text>
</comment>
<dbReference type="GO" id="GO:0046872">
    <property type="term" value="F:metal ion binding"/>
    <property type="evidence" value="ECO:0007669"/>
    <property type="project" value="UniProtKB-KW"/>
</dbReference>
<gene>
    <name evidence="8" type="ordered locus">Ecym_5300</name>
</gene>
<evidence type="ECO:0000256" key="4">
    <source>
        <dbReference type="ARBA" id="ARBA00022723"/>
    </source>
</evidence>
<dbReference type="GO" id="GO:0010142">
    <property type="term" value="P:farnesyl diphosphate biosynthetic process, mevalonate pathway"/>
    <property type="evidence" value="ECO:0007669"/>
    <property type="project" value="EnsemblFungi"/>
</dbReference>
<evidence type="ECO:0000313" key="8">
    <source>
        <dbReference type="EMBL" id="AET40062.1"/>
    </source>
</evidence>
<dbReference type="eggNOG" id="KOG0776">
    <property type="taxonomic scope" value="Eukaryota"/>
</dbReference>
<sequence>MLKTGVKGFVLKRVKICVKNDVRCRYRSTFGTALDAAAKMVMPKVMLENPIYLVANEIQSLTKGIISLVGSGHPVLSRLTNYYIESGGKRLRPMIVLLMSKALSEIPASERDRIKVDYSDIPDDPVYSRNPSSIFFGAPVNNFNPLHILHGIKPLVNPLAGERDLLSEDFDRGNGILPKQRRLAEIVEMIHAASLLHDDVLDHSTSRRGKPSGNSAFTNKMAVLAGDFLLSRANSAVTSIRNHEVSELVSACISNLVEGEFMQLKNTALDPDLTTINNGTQEIPLEPKSATALCHQYRVDIPQGLEVSHEVQVETAFNYYLHKSYLKTAALISKSCRGAAILAGSKEAVLDDCYSFGKNLGICFQLVDDMLDFTVSSAELGKPAGADLELGIATAPVLFAWKEYPALGTIIQRNFSQPGDIERVLEAVEKYDGVTKTKELAREYRDKALKNLRNSLPESDSRSALEFLTNSVLTRRK</sequence>
<dbReference type="OMA" id="AFDYYLH"/>
<reference evidence="8 9" key="1">
    <citation type="journal article" date="2011" name="G3 (Bethesda)">
        <title>Genome evolution in the Eremothecium clade of the Saccharomyces complex revealed by comparative genomics.</title>
        <authorList>
            <person name="Wendland J."/>
            <person name="Walther A."/>
        </authorList>
    </citation>
    <scope>NUCLEOTIDE SEQUENCE [LARGE SCALE GENOMIC DNA]</scope>
    <source>
        <strain evidence="9">CBS 270.75 / DBVPG 7215 / KCTC 17166 / NRRL Y-17582</strain>
    </source>
</reference>
<dbReference type="GO" id="GO:0097269">
    <property type="term" value="F:all-trans-decaprenyl-diphosphate synthase activity"/>
    <property type="evidence" value="ECO:0007669"/>
    <property type="project" value="EnsemblFungi"/>
</dbReference>
<dbReference type="InterPro" id="IPR008949">
    <property type="entry name" value="Isoprenoid_synthase_dom_sf"/>
</dbReference>
<evidence type="ECO:0000313" key="9">
    <source>
        <dbReference type="Proteomes" id="UP000006790"/>
    </source>
</evidence>
<dbReference type="EMBL" id="CP002501">
    <property type="protein sequence ID" value="AET40062.1"/>
    <property type="molecule type" value="Genomic_DNA"/>
</dbReference>
<keyword evidence="6" id="KW-0414">Isoprene biosynthesis</keyword>
<dbReference type="Pfam" id="PF00348">
    <property type="entry name" value="polyprenyl_synt"/>
    <property type="match status" value="2"/>
</dbReference>
<keyword evidence="9" id="KW-1185">Reference proteome</keyword>
<evidence type="ECO:0000256" key="2">
    <source>
        <dbReference type="ARBA" id="ARBA00006706"/>
    </source>
</evidence>
<dbReference type="GO" id="GO:0031314">
    <property type="term" value="C:extrinsic component of mitochondrial inner membrane"/>
    <property type="evidence" value="ECO:0007669"/>
    <property type="project" value="EnsemblFungi"/>
</dbReference>
<organism evidence="8 9">
    <name type="scientific">Eremothecium cymbalariae (strain CBS 270.75 / DBVPG 7215 / KCTC 17166 / NRRL Y-17582)</name>
    <name type="common">Yeast</name>
    <dbReference type="NCBI Taxonomy" id="931890"/>
    <lineage>
        <taxon>Eukaryota</taxon>
        <taxon>Fungi</taxon>
        <taxon>Dikarya</taxon>
        <taxon>Ascomycota</taxon>
        <taxon>Saccharomycotina</taxon>
        <taxon>Saccharomycetes</taxon>
        <taxon>Saccharomycetales</taxon>
        <taxon>Saccharomycetaceae</taxon>
        <taxon>Eremothecium</taxon>
    </lineage>
</organism>
<evidence type="ECO:0000256" key="1">
    <source>
        <dbReference type="ARBA" id="ARBA00001946"/>
    </source>
</evidence>
<keyword evidence="5" id="KW-0460">Magnesium</keyword>
<evidence type="ECO:0000256" key="5">
    <source>
        <dbReference type="ARBA" id="ARBA00022842"/>
    </source>
</evidence>
<dbReference type="InterPro" id="IPR033749">
    <property type="entry name" value="Polyprenyl_synt_CS"/>
</dbReference>
<keyword evidence="4" id="KW-0479">Metal-binding</keyword>
<evidence type="ECO:0000256" key="3">
    <source>
        <dbReference type="ARBA" id="ARBA00022679"/>
    </source>
</evidence>
<dbReference type="SUPFAM" id="SSF48576">
    <property type="entry name" value="Terpenoid synthases"/>
    <property type="match status" value="1"/>
</dbReference>